<protein>
    <submittedName>
        <fullName evidence="6">LysR family transcriptional regulator</fullName>
    </submittedName>
</protein>
<dbReference type="CDD" id="cd08440">
    <property type="entry name" value="PBP2_LTTR_like_4"/>
    <property type="match status" value="1"/>
</dbReference>
<evidence type="ECO:0000313" key="6">
    <source>
        <dbReference type="EMBL" id="QCT20431.1"/>
    </source>
</evidence>
<dbReference type="PANTHER" id="PTHR30419">
    <property type="entry name" value="HTH-TYPE TRANSCRIPTIONAL REGULATOR YBHD"/>
    <property type="match status" value="1"/>
</dbReference>
<dbReference type="InterPro" id="IPR036390">
    <property type="entry name" value="WH_DNA-bd_sf"/>
</dbReference>
<dbReference type="SUPFAM" id="SSF46785">
    <property type="entry name" value="Winged helix' DNA-binding domain"/>
    <property type="match status" value="1"/>
</dbReference>
<name>A0A4P8YID2_9ENTR</name>
<dbReference type="AlphaFoldDB" id="A0A4P8YID2"/>
<keyword evidence="3" id="KW-0238">DNA-binding</keyword>
<evidence type="ECO:0000256" key="1">
    <source>
        <dbReference type="ARBA" id="ARBA00009437"/>
    </source>
</evidence>
<accession>A0A4P8YID2</accession>
<dbReference type="SUPFAM" id="SSF53850">
    <property type="entry name" value="Periplasmic binding protein-like II"/>
    <property type="match status" value="1"/>
</dbReference>
<dbReference type="PRINTS" id="PR00039">
    <property type="entry name" value="HTHLYSR"/>
</dbReference>
<feature type="domain" description="HTH lysR-type" evidence="5">
    <location>
        <begin position="5"/>
        <end position="62"/>
    </location>
</feature>
<dbReference type="InterPro" id="IPR036388">
    <property type="entry name" value="WH-like_DNA-bd_sf"/>
</dbReference>
<dbReference type="RefSeq" id="WP_138096306.1">
    <property type="nucleotide sequence ID" value="NZ_CP040428.1"/>
</dbReference>
<dbReference type="Proteomes" id="UP000302163">
    <property type="component" value="Chromosome"/>
</dbReference>
<dbReference type="Gene3D" id="1.10.10.10">
    <property type="entry name" value="Winged helix-like DNA-binding domain superfamily/Winged helix DNA-binding domain"/>
    <property type="match status" value="1"/>
</dbReference>
<dbReference type="InterPro" id="IPR000847">
    <property type="entry name" value="LysR_HTH_N"/>
</dbReference>
<dbReference type="GO" id="GO:0003677">
    <property type="term" value="F:DNA binding"/>
    <property type="evidence" value="ECO:0007669"/>
    <property type="project" value="UniProtKB-KW"/>
</dbReference>
<organism evidence="6 7">
    <name type="scientific">Jejubacter calystegiae</name>
    <dbReference type="NCBI Taxonomy" id="2579935"/>
    <lineage>
        <taxon>Bacteria</taxon>
        <taxon>Pseudomonadati</taxon>
        <taxon>Pseudomonadota</taxon>
        <taxon>Gammaproteobacteria</taxon>
        <taxon>Enterobacterales</taxon>
        <taxon>Enterobacteriaceae</taxon>
        <taxon>Jejubacter</taxon>
    </lineage>
</organism>
<keyword evidence="4" id="KW-0804">Transcription</keyword>
<dbReference type="EMBL" id="CP040428">
    <property type="protein sequence ID" value="QCT20431.1"/>
    <property type="molecule type" value="Genomic_DNA"/>
</dbReference>
<evidence type="ECO:0000259" key="5">
    <source>
        <dbReference type="PROSITE" id="PS50931"/>
    </source>
</evidence>
<dbReference type="Pfam" id="PF03466">
    <property type="entry name" value="LysR_substrate"/>
    <property type="match status" value="1"/>
</dbReference>
<evidence type="ECO:0000256" key="4">
    <source>
        <dbReference type="ARBA" id="ARBA00023163"/>
    </source>
</evidence>
<evidence type="ECO:0000256" key="2">
    <source>
        <dbReference type="ARBA" id="ARBA00023015"/>
    </source>
</evidence>
<evidence type="ECO:0000256" key="3">
    <source>
        <dbReference type="ARBA" id="ARBA00023125"/>
    </source>
</evidence>
<gene>
    <name evidence="6" type="ORF">FEM41_12610</name>
</gene>
<dbReference type="GO" id="GO:0005829">
    <property type="term" value="C:cytosol"/>
    <property type="evidence" value="ECO:0007669"/>
    <property type="project" value="TreeGrafter"/>
</dbReference>
<dbReference type="Gene3D" id="3.40.190.290">
    <property type="match status" value="1"/>
</dbReference>
<dbReference type="KEGG" id="izh:FEM41_12610"/>
<dbReference type="PANTHER" id="PTHR30419:SF8">
    <property type="entry name" value="NITROGEN ASSIMILATION TRANSCRIPTIONAL ACTIVATOR-RELATED"/>
    <property type="match status" value="1"/>
</dbReference>
<dbReference type="OrthoDB" id="8437302at2"/>
<sequence>MSINFDLNDLQAFRALVEHGSFRAAAEAVFISQSALSRRIDKLESALGVRLFERTTRRVRLTTPGRTFAPRVERLLNELDDALIGVSDNAPGRHGRLTVACVPSAAYYFMPTVIATFKQRYPGVHIRLMDTSAGTVCQAVLDGQADFGLSFSGSLDPDIEFEWLVQERYVAACRRDHPLASHRSVSWADFYAWDYISLDKVSGNRLLLDQALAHATPSRPSVCETRHVTTMLGMVEAGLGIAAVPVMALPGGAHPILTSVPLVEPEVVRQVGIIKRRGRMLTPLAAALEALVIEMKGPQVAGTESRPVARTCD</sequence>
<dbReference type="InterPro" id="IPR005119">
    <property type="entry name" value="LysR_subst-bd"/>
</dbReference>
<dbReference type="GO" id="GO:0003700">
    <property type="term" value="F:DNA-binding transcription factor activity"/>
    <property type="evidence" value="ECO:0007669"/>
    <property type="project" value="InterPro"/>
</dbReference>
<dbReference type="FunFam" id="1.10.10.10:FF:000001">
    <property type="entry name" value="LysR family transcriptional regulator"/>
    <property type="match status" value="1"/>
</dbReference>
<dbReference type="InterPro" id="IPR050950">
    <property type="entry name" value="HTH-type_LysR_regulators"/>
</dbReference>
<keyword evidence="7" id="KW-1185">Reference proteome</keyword>
<reference evidence="6 7" key="1">
    <citation type="submission" date="2019-05" db="EMBL/GenBank/DDBJ databases">
        <title>Complete genome sequence of Izhakiella calystegiae KSNA2, an endophyte isolated from beach morning glory (Calystegia soldanella).</title>
        <authorList>
            <person name="Jiang L."/>
            <person name="Jeong J.C."/>
            <person name="Kim C.Y."/>
            <person name="Kim D.H."/>
            <person name="Kim S.W."/>
            <person name="Lee j."/>
        </authorList>
    </citation>
    <scope>NUCLEOTIDE SEQUENCE [LARGE SCALE GENOMIC DNA]</scope>
    <source>
        <strain evidence="6 7">KSNA2</strain>
    </source>
</reference>
<comment type="similarity">
    <text evidence="1">Belongs to the LysR transcriptional regulatory family.</text>
</comment>
<evidence type="ECO:0000313" key="7">
    <source>
        <dbReference type="Proteomes" id="UP000302163"/>
    </source>
</evidence>
<keyword evidence="2" id="KW-0805">Transcription regulation</keyword>
<proteinExistence type="inferred from homology"/>
<dbReference type="PROSITE" id="PS50931">
    <property type="entry name" value="HTH_LYSR"/>
    <property type="match status" value="1"/>
</dbReference>
<dbReference type="Pfam" id="PF00126">
    <property type="entry name" value="HTH_1"/>
    <property type="match status" value="1"/>
</dbReference>